<feature type="domain" description="NodB homology" evidence="13">
    <location>
        <begin position="368"/>
        <end position="544"/>
    </location>
</feature>
<evidence type="ECO:0000256" key="9">
    <source>
        <dbReference type="PROSITE-ProRule" id="PRU01097"/>
    </source>
</evidence>
<dbReference type="InterPro" id="IPR001919">
    <property type="entry name" value="CBD2"/>
</dbReference>
<evidence type="ECO:0000256" key="5">
    <source>
        <dbReference type="ARBA" id="ARBA00022801"/>
    </source>
</evidence>
<evidence type="ECO:0000313" key="16">
    <source>
        <dbReference type="Proteomes" id="UP001500218"/>
    </source>
</evidence>
<feature type="region of interest" description="Disordered" evidence="10">
    <location>
        <begin position="341"/>
        <end position="361"/>
    </location>
</feature>
<feature type="region of interest" description="Disordered" evidence="10">
    <location>
        <begin position="550"/>
        <end position="581"/>
    </location>
</feature>
<dbReference type="SMART" id="SM00637">
    <property type="entry name" value="CBD_II"/>
    <property type="match status" value="2"/>
</dbReference>
<feature type="region of interest" description="Disordered" evidence="10">
    <location>
        <begin position="225"/>
        <end position="260"/>
    </location>
</feature>
<dbReference type="InterPro" id="IPR001137">
    <property type="entry name" value="Glyco_hydro_11"/>
</dbReference>
<feature type="domain" description="CBM2" evidence="12">
    <location>
        <begin position="572"/>
        <end position="660"/>
    </location>
</feature>
<keyword evidence="5 9" id="KW-0378">Hydrolase</keyword>
<comment type="caution">
    <text evidence="15">The sequence shown here is derived from an EMBL/GenBank/DDBJ whole genome shotgun (WGS) entry which is preliminary data.</text>
</comment>
<evidence type="ECO:0000256" key="10">
    <source>
        <dbReference type="SAM" id="MobiDB-lite"/>
    </source>
</evidence>
<gene>
    <name evidence="15" type="ORF">GCM10009682_29600</name>
</gene>
<dbReference type="CDD" id="cd10953">
    <property type="entry name" value="CE4_SlAXE_like"/>
    <property type="match status" value="1"/>
</dbReference>
<dbReference type="PROSITE" id="PS00777">
    <property type="entry name" value="GH11_2"/>
    <property type="match status" value="1"/>
</dbReference>
<evidence type="ECO:0000259" key="12">
    <source>
        <dbReference type="PROSITE" id="PS51173"/>
    </source>
</evidence>
<feature type="chain" id="PRO_5046451083" description="endo-1,4-beta-xylanase" evidence="11">
    <location>
        <begin position="37"/>
        <end position="660"/>
    </location>
</feature>
<dbReference type="InterPro" id="IPR033119">
    <property type="entry name" value="GH11_AS_2"/>
</dbReference>
<keyword evidence="8 9" id="KW-0624">Polysaccharide degradation</keyword>
<comment type="similarity">
    <text evidence="9">Belongs to the glycosyl hydrolase 11 (cellulase G) family.</text>
</comment>
<dbReference type="InterPro" id="IPR002509">
    <property type="entry name" value="NODB_dom"/>
</dbReference>
<dbReference type="EC" id="3.2.1.8" evidence="3 9"/>
<dbReference type="PROSITE" id="PS51677">
    <property type="entry name" value="NODB"/>
    <property type="match status" value="1"/>
</dbReference>
<evidence type="ECO:0000256" key="3">
    <source>
        <dbReference type="ARBA" id="ARBA00012590"/>
    </source>
</evidence>
<organism evidence="15 16">
    <name type="scientific">Luedemannella flava</name>
    <dbReference type="NCBI Taxonomy" id="349316"/>
    <lineage>
        <taxon>Bacteria</taxon>
        <taxon>Bacillati</taxon>
        <taxon>Actinomycetota</taxon>
        <taxon>Actinomycetes</taxon>
        <taxon>Micromonosporales</taxon>
        <taxon>Micromonosporaceae</taxon>
        <taxon>Luedemannella</taxon>
    </lineage>
</organism>
<evidence type="ECO:0000256" key="8">
    <source>
        <dbReference type="ARBA" id="ARBA00023326"/>
    </source>
</evidence>
<dbReference type="Gene3D" id="2.60.120.180">
    <property type="match status" value="1"/>
</dbReference>
<dbReference type="InterPro" id="IPR011330">
    <property type="entry name" value="Glyco_hydro/deAcase_b/a-brl"/>
</dbReference>
<protein>
    <recommendedName>
        <fullName evidence="3 9">endo-1,4-beta-xylanase</fullName>
        <ecNumber evidence="3 9">3.2.1.8</ecNumber>
    </recommendedName>
</protein>
<keyword evidence="7 9" id="KW-0326">Glycosidase</keyword>
<dbReference type="SUPFAM" id="SSF49384">
    <property type="entry name" value="Carbohydrate-binding domain"/>
    <property type="match status" value="2"/>
</dbReference>
<evidence type="ECO:0000313" key="15">
    <source>
        <dbReference type="EMBL" id="GAA1805841.1"/>
    </source>
</evidence>
<dbReference type="SUPFAM" id="SSF88713">
    <property type="entry name" value="Glycoside hydrolase/deacetylase"/>
    <property type="match status" value="1"/>
</dbReference>
<dbReference type="SUPFAM" id="SSF49899">
    <property type="entry name" value="Concanavalin A-like lectins/glucanases"/>
    <property type="match status" value="1"/>
</dbReference>
<feature type="compositionally biased region" description="Gly residues" evidence="10">
    <location>
        <begin position="560"/>
        <end position="577"/>
    </location>
</feature>
<keyword evidence="4 9" id="KW-0858">Xylan degradation</keyword>
<dbReference type="RefSeq" id="WP_344131174.1">
    <property type="nucleotide sequence ID" value="NZ_BAAALT010000079.1"/>
</dbReference>
<dbReference type="EMBL" id="BAAALT010000079">
    <property type="protein sequence ID" value="GAA1805841.1"/>
    <property type="molecule type" value="Genomic_DNA"/>
</dbReference>
<keyword evidence="6 9" id="KW-0119">Carbohydrate metabolism</keyword>
<evidence type="ECO:0000259" key="13">
    <source>
        <dbReference type="PROSITE" id="PS51677"/>
    </source>
</evidence>
<dbReference type="PRINTS" id="PR00911">
    <property type="entry name" value="GLHYDRLASE11"/>
</dbReference>
<dbReference type="Gene3D" id="3.20.20.370">
    <property type="entry name" value="Glycoside hydrolase/deacetylase"/>
    <property type="match status" value="1"/>
</dbReference>
<dbReference type="InterPro" id="IPR018208">
    <property type="entry name" value="GH11_AS_1"/>
</dbReference>
<feature type="signal peptide" evidence="11">
    <location>
        <begin position="1"/>
        <end position="36"/>
    </location>
</feature>
<comment type="catalytic activity">
    <reaction evidence="1 9">
        <text>Endohydrolysis of (1-&gt;4)-beta-D-xylosidic linkages in xylans.</text>
        <dbReference type="EC" id="3.2.1.8"/>
    </reaction>
</comment>
<dbReference type="PANTHER" id="PTHR46828:SF2">
    <property type="entry name" value="ENDO-1,4-BETA-XYLANASE A-RELATED"/>
    <property type="match status" value="1"/>
</dbReference>
<dbReference type="PANTHER" id="PTHR46828">
    <property type="entry name" value="ENDO-1,4-BETA-XYLANASE A-RELATED"/>
    <property type="match status" value="1"/>
</dbReference>
<evidence type="ECO:0000256" key="6">
    <source>
        <dbReference type="ARBA" id="ARBA00023277"/>
    </source>
</evidence>
<evidence type="ECO:0000259" key="14">
    <source>
        <dbReference type="PROSITE" id="PS51761"/>
    </source>
</evidence>
<feature type="domain" description="CBM2" evidence="12">
    <location>
        <begin position="251"/>
        <end position="342"/>
    </location>
</feature>
<evidence type="ECO:0000256" key="11">
    <source>
        <dbReference type="SAM" id="SignalP"/>
    </source>
</evidence>
<dbReference type="Pfam" id="PF01522">
    <property type="entry name" value="Polysacc_deac_1"/>
    <property type="match status" value="1"/>
</dbReference>
<accession>A0ABN2M125</accession>
<dbReference type="Gene3D" id="2.60.40.290">
    <property type="match status" value="2"/>
</dbReference>
<feature type="domain" description="GH11" evidence="14">
    <location>
        <begin position="46"/>
        <end position="234"/>
    </location>
</feature>
<dbReference type="InterPro" id="IPR013319">
    <property type="entry name" value="GH11/12"/>
</dbReference>
<dbReference type="InterPro" id="IPR008965">
    <property type="entry name" value="CBM2/CBM3_carb-bd_dom_sf"/>
</dbReference>
<feature type="compositionally biased region" description="Gly residues" evidence="10">
    <location>
        <begin position="237"/>
        <end position="255"/>
    </location>
</feature>
<evidence type="ECO:0000256" key="1">
    <source>
        <dbReference type="ARBA" id="ARBA00000681"/>
    </source>
</evidence>
<evidence type="ECO:0000256" key="7">
    <source>
        <dbReference type="ARBA" id="ARBA00023295"/>
    </source>
</evidence>
<keyword evidence="16" id="KW-1185">Reference proteome</keyword>
<dbReference type="InterPro" id="IPR012291">
    <property type="entry name" value="CBM2_carb-bd_dom_sf"/>
</dbReference>
<reference evidence="15 16" key="1">
    <citation type="journal article" date="2019" name="Int. J. Syst. Evol. Microbiol.">
        <title>The Global Catalogue of Microorganisms (GCM) 10K type strain sequencing project: providing services to taxonomists for standard genome sequencing and annotation.</title>
        <authorList>
            <consortium name="The Broad Institute Genomics Platform"/>
            <consortium name="The Broad Institute Genome Sequencing Center for Infectious Disease"/>
            <person name="Wu L."/>
            <person name="Ma J."/>
        </authorList>
    </citation>
    <scope>NUCLEOTIDE SEQUENCE [LARGE SCALE GENOMIC DNA]</scope>
    <source>
        <strain evidence="15 16">JCM 13250</strain>
    </source>
</reference>
<name>A0ABN2M125_9ACTN</name>
<dbReference type="PROSITE" id="PS51761">
    <property type="entry name" value="GH11_3"/>
    <property type="match status" value="1"/>
</dbReference>
<feature type="active site" description="Proton donor" evidence="9">
    <location>
        <position position="221"/>
    </location>
</feature>
<comment type="pathway">
    <text evidence="2 9">Glycan degradation; xylan degradation.</text>
</comment>
<sequence>MDNVPVAPTSRRRRRLRLLIASVSALALAATGTVLATNAYADADRTITANETGYHNGYFFSYWKDSGNVTMNLGAGGNYSYQWSNINNHVGGKGWKPGSSNRVVNYSGNFNVNGNGYLALYGWMTNPLVEYYVVDNFGSYNPSTGAQRFGSVTTDGSTYDLYRTQRVNQPSIQGTATFYQYWSIRQNKRTGGTITVANHFNAWRAAGLTLGQHDYQIMATEGYQSSGSSNITVSDGGSSGGGTTPTTGSTGGGSSSGCSVSVTRAEDWSDRFNVSLAVTGSSAWTVGISLGSGQSLQSSWNANVTGTSGTLTATPNGSGNTFGITIYKNGNNNTPTATCNGSGGGGTTPTTAAPTTGSGGGGSTTCNGYVGLTWDDGPNTGTTNTLVNTLRQYNATGTVFPTGSNASNNPSLMQAYKNAGLQIGNHSWDHPHLINMSQSDIQSQLSRTQQAIQQTAGVTPTLFRPPYGETNQTLKNVEASLGLREIIWDIDSNDWNNASADAIRQAASRLTNGQIILMHDWPAATQQALPGILQDLRNRGLCTGHISASTGRAVAPSNGSTGGGGTTPTTGSGGGGSSCSVSVTRGQEWSDRFNVTFAVSGTSSWTVRIALGSGQSLQSSWNASVSGSSGTLTATPNGAGNNFGITVYKNGNNNTPTASC</sequence>
<dbReference type="Pfam" id="PF00457">
    <property type="entry name" value="Glyco_hydro_11"/>
    <property type="match status" value="1"/>
</dbReference>
<dbReference type="PROSITE" id="PS51173">
    <property type="entry name" value="CBM2"/>
    <property type="match status" value="2"/>
</dbReference>
<dbReference type="InterPro" id="IPR033123">
    <property type="entry name" value="GH11_dom"/>
</dbReference>
<dbReference type="Proteomes" id="UP001500218">
    <property type="component" value="Unassembled WGS sequence"/>
</dbReference>
<dbReference type="InterPro" id="IPR013320">
    <property type="entry name" value="ConA-like_dom_sf"/>
</dbReference>
<evidence type="ECO:0000256" key="4">
    <source>
        <dbReference type="ARBA" id="ARBA00022651"/>
    </source>
</evidence>
<keyword evidence="11" id="KW-0732">Signal</keyword>
<evidence type="ECO:0000256" key="2">
    <source>
        <dbReference type="ARBA" id="ARBA00004851"/>
    </source>
</evidence>
<feature type="active site" description="Nucleophile" evidence="9">
    <location>
        <position position="130"/>
    </location>
</feature>
<dbReference type="PROSITE" id="PS00776">
    <property type="entry name" value="GH11_1"/>
    <property type="match status" value="1"/>
</dbReference>
<proteinExistence type="inferred from homology"/>